<proteinExistence type="predicted"/>
<protein>
    <submittedName>
        <fullName evidence="1">Uncharacterized protein</fullName>
    </submittedName>
</protein>
<dbReference type="AlphaFoldDB" id="A0AAW0AZQ1"/>
<organism evidence="1 2">
    <name type="scientific">Paramarasmius palmivorus</name>
    <dbReference type="NCBI Taxonomy" id="297713"/>
    <lineage>
        <taxon>Eukaryota</taxon>
        <taxon>Fungi</taxon>
        <taxon>Dikarya</taxon>
        <taxon>Basidiomycota</taxon>
        <taxon>Agaricomycotina</taxon>
        <taxon>Agaricomycetes</taxon>
        <taxon>Agaricomycetidae</taxon>
        <taxon>Agaricales</taxon>
        <taxon>Marasmiineae</taxon>
        <taxon>Marasmiaceae</taxon>
        <taxon>Paramarasmius</taxon>
    </lineage>
</organism>
<dbReference type="EMBL" id="JAYKXP010000222">
    <property type="protein sequence ID" value="KAK7018734.1"/>
    <property type="molecule type" value="Genomic_DNA"/>
</dbReference>
<evidence type="ECO:0000313" key="2">
    <source>
        <dbReference type="Proteomes" id="UP001383192"/>
    </source>
</evidence>
<sequence>MNTGNDNPNALPSENALYCALRGLLSASWSDDCSNALDTLTEAETDVVNDVVAAMVAKGKLFSNAVLLAQTDAFDISGYVSSHVETHYQRGVHNPKASAAVPTLVIVCPTCDTPVNLPPPDQRWYAVLSGLRVGWVQGWENVKQLVLHVPENKYSAYASGEDARKAFVIALATRAVYVHGPAEHAMAYDPVPANIGWLYP</sequence>
<dbReference type="Proteomes" id="UP001383192">
    <property type="component" value="Unassembled WGS sequence"/>
</dbReference>
<accession>A0AAW0AZQ1</accession>
<keyword evidence="2" id="KW-1185">Reference proteome</keyword>
<reference evidence="1 2" key="1">
    <citation type="submission" date="2024-01" db="EMBL/GenBank/DDBJ databases">
        <title>A draft genome for a cacao thread blight-causing isolate of Paramarasmius palmivorus.</title>
        <authorList>
            <person name="Baruah I.K."/>
            <person name="Bukari Y."/>
            <person name="Amoako-Attah I."/>
            <person name="Meinhardt L.W."/>
            <person name="Bailey B.A."/>
            <person name="Cohen S.P."/>
        </authorList>
    </citation>
    <scope>NUCLEOTIDE SEQUENCE [LARGE SCALE GENOMIC DNA]</scope>
    <source>
        <strain evidence="1 2">GH-12</strain>
    </source>
</reference>
<comment type="caution">
    <text evidence="1">The sequence shown here is derived from an EMBL/GenBank/DDBJ whole genome shotgun (WGS) entry which is preliminary data.</text>
</comment>
<name>A0AAW0AZQ1_9AGAR</name>
<gene>
    <name evidence="1" type="ORF">VNI00_018294</name>
</gene>
<evidence type="ECO:0000313" key="1">
    <source>
        <dbReference type="EMBL" id="KAK7018734.1"/>
    </source>
</evidence>